<proteinExistence type="predicted"/>
<accession>A0A160V9X3</accession>
<sequence length="45" mass="5384">MKPNWRKGWERLIRPAIPQDTKVFLSRLLAAWSALVVMQYQMQEP</sequence>
<dbReference type="EMBL" id="FAXA01000332">
    <property type="protein sequence ID" value="CUV02916.1"/>
    <property type="molecule type" value="Genomic_DNA"/>
</dbReference>
<gene>
    <name evidence="1" type="ORF">MGWOODY_Clf680</name>
</gene>
<organism evidence="1">
    <name type="scientific">hydrothermal vent metagenome</name>
    <dbReference type="NCBI Taxonomy" id="652676"/>
    <lineage>
        <taxon>unclassified sequences</taxon>
        <taxon>metagenomes</taxon>
        <taxon>ecological metagenomes</taxon>
    </lineage>
</organism>
<dbReference type="AlphaFoldDB" id="A0A160V9X3"/>
<evidence type="ECO:0000313" key="1">
    <source>
        <dbReference type="EMBL" id="CUV02916.1"/>
    </source>
</evidence>
<reference evidence="1" key="1">
    <citation type="submission" date="2015-10" db="EMBL/GenBank/DDBJ databases">
        <authorList>
            <person name="Gilbert D.G."/>
        </authorList>
    </citation>
    <scope>NUCLEOTIDE SEQUENCE</scope>
</reference>
<name>A0A160V9X3_9ZZZZ</name>
<protein>
    <submittedName>
        <fullName evidence="1">Uncharacterized protein</fullName>
    </submittedName>
</protein>